<reference evidence="11" key="1">
    <citation type="submission" date="2016-10" db="EMBL/GenBank/DDBJ databases">
        <authorList>
            <person name="Varghese N."/>
            <person name="Submissions S."/>
        </authorList>
    </citation>
    <scope>NUCLEOTIDE SEQUENCE [LARGE SCALE GENOMIC DNA]</scope>
    <source>
        <strain evidence="11">DSM 18130</strain>
    </source>
</reference>
<dbReference type="GO" id="GO:0043842">
    <property type="term" value="F:Kdo transferase activity"/>
    <property type="evidence" value="ECO:0007669"/>
    <property type="project" value="UniProtKB-EC"/>
</dbReference>
<evidence type="ECO:0000313" key="10">
    <source>
        <dbReference type="EMBL" id="SFA57071.1"/>
    </source>
</evidence>
<dbReference type="InterPro" id="IPR007507">
    <property type="entry name" value="Glycos_transf_N"/>
</dbReference>
<dbReference type="AlphaFoldDB" id="A0A1I0TYY2"/>
<dbReference type="EMBL" id="FOJM01000017">
    <property type="protein sequence ID" value="SFA57071.1"/>
    <property type="molecule type" value="Genomic_DNA"/>
</dbReference>
<keyword evidence="11" id="KW-1185">Reference proteome</keyword>
<evidence type="ECO:0000256" key="8">
    <source>
        <dbReference type="RuleBase" id="RU365103"/>
    </source>
</evidence>
<dbReference type="UniPathway" id="UPA00958"/>
<dbReference type="GO" id="GO:0009245">
    <property type="term" value="P:lipid A biosynthetic process"/>
    <property type="evidence" value="ECO:0007669"/>
    <property type="project" value="TreeGrafter"/>
</dbReference>
<organism evidence="10 11">
    <name type="scientific">Pedobacter suwonensis</name>
    <dbReference type="NCBI Taxonomy" id="332999"/>
    <lineage>
        <taxon>Bacteria</taxon>
        <taxon>Pseudomonadati</taxon>
        <taxon>Bacteroidota</taxon>
        <taxon>Sphingobacteriia</taxon>
        <taxon>Sphingobacteriales</taxon>
        <taxon>Sphingobacteriaceae</taxon>
        <taxon>Pedobacter</taxon>
    </lineage>
</organism>
<evidence type="ECO:0000256" key="3">
    <source>
        <dbReference type="ARBA" id="ARBA00019077"/>
    </source>
</evidence>
<comment type="function">
    <text evidence="8">Involved in lipopolysaccharide (LPS) biosynthesis. Catalyzes the transfer of 3-deoxy-D-manno-octulosonate (Kdo) residue(s) from CMP-Kdo to lipid IV(A), the tetraacyldisaccharide-1,4'-bisphosphate precursor of lipid A.</text>
</comment>
<comment type="catalytic activity">
    <reaction evidence="6 8">
        <text>lipid IVA (E. coli) + CMP-3-deoxy-beta-D-manno-octulosonate = alpha-Kdo-(2-&gt;6)-lipid IVA (E. coli) + CMP + H(+)</text>
        <dbReference type="Rhea" id="RHEA:28066"/>
        <dbReference type="ChEBI" id="CHEBI:15378"/>
        <dbReference type="ChEBI" id="CHEBI:58603"/>
        <dbReference type="ChEBI" id="CHEBI:60364"/>
        <dbReference type="ChEBI" id="CHEBI:60377"/>
        <dbReference type="ChEBI" id="CHEBI:85987"/>
        <dbReference type="EC" id="2.4.99.12"/>
    </reaction>
</comment>
<sequence>MKLLYIIGIWGYTLLIRIFSLFNPKAKLFINGRKNIFTSIAQKVNPAEKHVWFHFASLGEFEQGRPVLEKLKALYPTKKIVVTFFSPSGYEIRKNYALADVFYLPIDTAANAKRFIAAINPEMAIFTKYEFWHFYFKELKVKGIPLYVISGIFRESQVFFKWYGSFYRNILKSVTYFFVQNEESANLLKSIELNDVTISGDTRFDRVYENAQSPKQLDIIESFIGSAPTLVCGSTWPEDEKILSALPRQYPNWKFIIAPHEIHESHIESIEKQFSVGSVRFSVFSSQSEVSSSQRSNLKSQILIIDNIGMLSSLYQYGKLAYIGGGFGIGIHNTLEAAAFGLPVIFGPKYDKFQEAKDLIAIGAARSITSAEELIDAFNAFASDRHAANAASKYVGDNKGATGQIVSVITQPDQP</sequence>
<evidence type="ECO:0000256" key="1">
    <source>
        <dbReference type="ARBA" id="ARBA00004713"/>
    </source>
</evidence>
<dbReference type="InterPro" id="IPR038107">
    <property type="entry name" value="Glycos_transf_N_sf"/>
</dbReference>
<dbReference type="InterPro" id="IPR039901">
    <property type="entry name" value="Kdotransferase"/>
</dbReference>
<dbReference type="Proteomes" id="UP000198836">
    <property type="component" value="Unassembled WGS sequence"/>
</dbReference>
<keyword evidence="8" id="KW-1003">Cell membrane</keyword>
<dbReference type="EC" id="2.4.99.12" evidence="2 8"/>
<dbReference type="GO" id="GO:0009244">
    <property type="term" value="P:lipopolysaccharide core region biosynthetic process"/>
    <property type="evidence" value="ECO:0007669"/>
    <property type="project" value="UniProtKB-UniRule"/>
</dbReference>
<comment type="subcellular location">
    <subcellularLocation>
        <location evidence="8">Cell membrane</location>
    </subcellularLocation>
</comment>
<comment type="similarity">
    <text evidence="8">Belongs to the glycosyltransferase group 1 family.</text>
</comment>
<dbReference type="Pfam" id="PF04413">
    <property type="entry name" value="Glycos_transf_N"/>
    <property type="match status" value="1"/>
</dbReference>
<keyword evidence="8" id="KW-0448">Lipopolysaccharide biosynthesis</keyword>
<evidence type="ECO:0000256" key="2">
    <source>
        <dbReference type="ARBA" id="ARBA00012621"/>
    </source>
</evidence>
<proteinExistence type="inferred from homology"/>
<evidence type="ECO:0000256" key="5">
    <source>
        <dbReference type="ARBA" id="ARBA00031445"/>
    </source>
</evidence>
<dbReference type="PANTHER" id="PTHR42755">
    <property type="entry name" value="3-DEOXY-MANNO-OCTULOSONATE CYTIDYLYLTRANSFERASE"/>
    <property type="match status" value="1"/>
</dbReference>
<dbReference type="OrthoDB" id="9789797at2"/>
<feature type="domain" description="3-deoxy-D-manno-octulosonic-acid transferase N-terminal" evidence="9">
    <location>
        <begin position="45"/>
        <end position="205"/>
    </location>
</feature>
<evidence type="ECO:0000259" key="9">
    <source>
        <dbReference type="Pfam" id="PF04413"/>
    </source>
</evidence>
<protein>
    <recommendedName>
        <fullName evidence="3 8">3-deoxy-D-manno-octulosonic acid transferase</fullName>
        <shortName evidence="8">Kdo transferase</shortName>
        <ecNumber evidence="2 8">2.4.99.12</ecNumber>
    </recommendedName>
    <alternativeName>
        <fullName evidence="5 8">Lipid IV(A) 3-deoxy-D-manno-octulosonic acid transferase</fullName>
    </alternativeName>
</protein>
<feature type="active site" description="Proton acceptor" evidence="7">
    <location>
        <position position="60"/>
    </location>
</feature>
<keyword evidence="8" id="KW-0472">Membrane</keyword>
<evidence type="ECO:0000256" key="6">
    <source>
        <dbReference type="ARBA" id="ARBA00049183"/>
    </source>
</evidence>
<evidence type="ECO:0000256" key="7">
    <source>
        <dbReference type="PIRSR" id="PIRSR639901-1"/>
    </source>
</evidence>
<dbReference type="Gene3D" id="3.40.50.2000">
    <property type="entry name" value="Glycogen Phosphorylase B"/>
    <property type="match status" value="1"/>
</dbReference>
<dbReference type="RefSeq" id="WP_090986560.1">
    <property type="nucleotide sequence ID" value="NZ_FOJM01000017.1"/>
</dbReference>
<keyword evidence="4 8" id="KW-0808">Transferase</keyword>
<gene>
    <name evidence="10" type="ORF">SAMN04488511_11720</name>
</gene>
<comment type="pathway">
    <text evidence="1 8">Bacterial outer membrane biogenesis; LPS core biosynthesis.</text>
</comment>
<dbReference type="GO" id="GO:0005886">
    <property type="term" value="C:plasma membrane"/>
    <property type="evidence" value="ECO:0007669"/>
    <property type="project" value="UniProtKB-SubCell"/>
</dbReference>
<dbReference type="PANTHER" id="PTHR42755:SF1">
    <property type="entry name" value="3-DEOXY-D-MANNO-OCTULOSONIC ACID TRANSFERASE, MITOCHONDRIAL-RELATED"/>
    <property type="match status" value="1"/>
</dbReference>
<name>A0A1I0TYY2_9SPHI</name>
<accession>A0A1I0TYY2</accession>
<evidence type="ECO:0000313" key="11">
    <source>
        <dbReference type="Proteomes" id="UP000198836"/>
    </source>
</evidence>
<dbReference type="SUPFAM" id="SSF53756">
    <property type="entry name" value="UDP-Glycosyltransferase/glycogen phosphorylase"/>
    <property type="match status" value="1"/>
</dbReference>
<dbReference type="Gene3D" id="3.40.50.11720">
    <property type="entry name" value="3-Deoxy-D-manno-octulosonic-acid transferase, N-terminal domain"/>
    <property type="match status" value="1"/>
</dbReference>
<dbReference type="STRING" id="332999.SAMN04488511_11720"/>
<evidence type="ECO:0000256" key="4">
    <source>
        <dbReference type="ARBA" id="ARBA00022679"/>
    </source>
</evidence>